<evidence type="ECO:0000256" key="11">
    <source>
        <dbReference type="ARBA" id="ARBA00022989"/>
    </source>
</evidence>
<dbReference type="InterPro" id="IPR035892">
    <property type="entry name" value="C2_domain_sf"/>
</dbReference>
<evidence type="ECO:0000256" key="1">
    <source>
        <dbReference type="ARBA" id="ARBA00004202"/>
    </source>
</evidence>
<feature type="region of interest" description="Disordered" evidence="15">
    <location>
        <begin position="727"/>
        <end position="747"/>
    </location>
</feature>
<dbReference type="InterPro" id="IPR037752">
    <property type="entry name" value="C2C_KIAA1228"/>
</dbReference>
<dbReference type="AlphaFoldDB" id="A0A2G9S0B7"/>
<feature type="domain" description="C2" evidence="16">
    <location>
        <begin position="148"/>
        <end position="268"/>
    </location>
</feature>
<dbReference type="Pfam" id="PF17047">
    <property type="entry name" value="SMP_LBD"/>
    <property type="match status" value="1"/>
</dbReference>
<keyword evidence="18" id="KW-1185">Reference proteome</keyword>
<comment type="similarity">
    <text evidence="3">Belongs to the extended synaptotagmin family.</text>
</comment>
<feature type="non-terminal residue" evidence="17">
    <location>
        <position position="1"/>
    </location>
</feature>
<protein>
    <recommendedName>
        <fullName evidence="16">C2 domain-containing protein</fullName>
    </recommendedName>
</protein>
<dbReference type="PANTHER" id="PTHR45761">
    <property type="entry name" value="EXTENDED SYNAPTOTAGMIN-LIKE PROTEIN 2, ISOFORM C"/>
    <property type="match status" value="1"/>
</dbReference>
<keyword evidence="10" id="KW-0106">Calcium</keyword>
<evidence type="ECO:0000256" key="10">
    <source>
        <dbReference type="ARBA" id="ARBA00022837"/>
    </source>
</evidence>
<feature type="compositionally biased region" description="Basic and acidic residues" evidence="15">
    <location>
        <begin position="729"/>
        <end position="744"/>
    </location>
</feature>
<evidence type="ECO:0000256" key="4">
    <source>
        <dbReference type="ARBA" id="ARBA00022448"/>
    </source>
</evidence>
<evidence type="ECO:0000256" key="9">
    <source>
        <dbReference type="ARBA" id="ARBA00022824"/>
    </source>
</evidence>
<name>A0A2G9S0B7_AQUCT</name>
<evidence type="ECO:0000256" key="15">
    <source>
        <dbReference type="SAM" id="MobiDB-lite"/>
    </source>
</evidence>
<keyword evidence="9" id="KW-0256">Endoplasmic reticulum</keyword>
<evidence type="ECO:0000256" key="13">
    <source>
        <dbReference type="ARBA" id="ARBA00023121"/>
    </source>
</evidence>
<dbReference type="EMBL" id="KV927706">
    <property type="protein sequence ID" value="PIO33576.1"/>
    <property type="molecule type" value="Genomic_DNA"/>
</dbReference>
<keyword evidence="7" id="KW-0479">Metal-binding</keyword>
<evidence type="ECO:0000256" key="7">
    <source>
        <dbReference type="ARBA" id="ARBA00022723"/>
    </source>
</evidence>
<evidence type="ECO:0000256" key="8">
    <source>
        <dbReference type="ARBA" id="ARBA00022737"/>
    </source>
</evidence>
<dbReference type="SMART" id="SM00239">
    <property type="entry name" value="C2"/>
    <property type="match status" value="5"/>
</dbReference>
<dbReference type="Proteomes" id="UP000228934">
    <property type="component" value="Unassembled WGS sequence"/>
</dbReference>
<dbReference type="OrthoDB" id="1029639at2759"/>
<feature type="domain" description="C2" evidence="16">
    <location>
        <begin position="582"/>
        <end position="699"/>
    </location>
</feature>
<dbReference type="GO" id="GO:0035091">
    <property type="term" value="F:phosphatidylinositol binding"/>
    <property type="evidence" value="ECO:0007669"/>
    <property type="project" value="TreeGrafter"/>
</dbReference>
<evidence type="ECO:0000256" key="6">
    <source>
        <dbReference type="ARBA" id="ARBA00022692"/>
    </source>
</evidence>
<keyword evidence="14" id="KW-0472">Membrane</keyword>
<dbReference type="PANTHER" id="PTHR45761:SF3">
    <property type="entry name" value="EXTENDED SYNAPTOTAGMIN-1"/>
    <property type="match status" value="1"/>
</dbReference>
<dbReference type="CDD" id="cd08391">
    <property type="entry name" value="C2A_C2C_Synaptotagmin_like"/>
    <property type="match status" value="1"/>
</dbReference>
<accession>A0A2G9S0B7</accession>
<feature type="domain" description="C2" evidence="16">
    <location>
        <begin position="290"/>
        <end position="412"/>
    </location>
</feature>
<dbReference type="Pfam" id="PF00168">
    <property type="entry name" value="C2"/>
    <property type="match status" value="5"/>
</dbReference>
<dbReference type="InterPro" id="IPR039010">
    <property type="entry name" value="Synaptotagmin_SMP"/>
</dbReference>
<dbReference type="FunFam" id="2.60.40.150:FF:000106">
    <property type="entry name" value="extended synaptotagmin-1 isoform X1"/>
    <property type="match status" value="1"/>
</dbReference>
<evidence type="ECO:0000256" key="14">
    <source>
        <dbReference type="ARBA" id="ARBA00023136"/>
    </source>
</evidence>
<keyword evidence="4" id="KW-0813">Transport</keyword>
<keyword evidence="8" id="KW-0677">Repeat</keyword>
<keyword evidence="13" id="KW-0446">Lipid-binding</keyword>
<evidence type="ECO:0000259" key="16">
    <source>
        <dbReference type="PROSITE" id="PS50004"/>
    </source>
</evidence>
<gene>
    <name evidence="17" type="ORF">AB205_0171090</name>
</gene>
<evidence type="ECO:0000313" key="17">
    <source>
        <dbReference type="EMBL" id="PIO33576.1"/>
    </source>
</evidence>
<dbReference type="PROSITE" id="PS50004">
    <property type="entry name" value="C2"/>
    <property type="match status" value="5"/>
</dbReference>
<evidence type="ECO:0000256" key="5">
    <source>
        <dbReference type="ARBA" id="ARBA00022475"/>
    </source>
</evidence>
<feature type="domain" description="C2" evidence="16">
    <location>
        <begin position="460"/>
        <end position="581"/>
    </location>
</feature>
<comment type="subcellular location">
    <subcellularLocation>
        <location evidence="1">Cell membrane</location>
        <topology evidence="1">Peripheral membrane protein</topology>
    </subcellularLocation>
    <subcellularLocation>
        <location evidence="2">Endoplasmic reticulum membrane</location>
        <topology evidence="2">Multi-pass membrane protein</topology>
    </subcellularLocation>
</comment>
<evidence type="ECO:0000256" key="2">
    <source>
        <dbReference type="ARBA" id="ARBA00004477"/>
    </source>
</evidence>
<keyword evidence="11" id="KW-1133">Transmembrane helix</keyword>
<keyword evidence="12" id="KW-0445">Lipid transport</keyword>
<dbReference type="InterPro" id="IPR037749">
    <property type="entry name" value="Ext_Synaptotagmin_C2B"/>
</dbReference>
<reference evidence="18" key="1">
    <citation type="journal article" date="2017" name="Nat. Commun.">
        <title>The North American bullfrog draft genome provides insight into hormonal regulation of long noncoding RNA.</title>
        <authorList>
            <person name="Hammond S.A."/>
            <person name="Warren R.L."/>
            <person name="Vandervalk B.P."/>
            <person name="Kucuk E."/>
            <person name="Khan H."/>
            <person name="Gibb E.A."/>
            <person name="Pandoh P."/>
            <person name="Kirk H."/>
            <person name="Zhao Y."/>
            <person name="Jones M."/>
            <person name="Mungall A.J."/>
            <person name="Coope R."/>
            <person name="Pleasance S."/>
            <person name="Moore R.A."/>
            <person name="Holt R.A."/>
            <person name="Round J.M."/>
            <person name="Ohora S."/>
            <person name="Walle B.V."/>
            <person name="Veldhoen N."/>
            <person name="Helbing C.C."/>
            <person name="Birol I."/>
        </authorList>
    </citation>
    <scope>NUCLEOTIDE SEQUENCE [LARGE SCALE GENOMIC DNA]</scope>
</reference>
<evidence type="ECO:0000256" key="12">
    <source>
        <dbReference type="ARBA" id="ARBA00023055"/>
    </source>
</evidence>
<dbReference type="InterPro" id="IPR037733">
    <property type="entry name" value="Ext_Synaptotagmin_C2A"/>
</dbReference>
<proteinExistence type="inferred from homology"/>
<dbReference type="GO" id="GO:0061817">
    <property type="term" value="P:endoplasmic reticulum-plasma membrane tethering"/>
    <property type="evidence" value="ECO:0007669"/>
    <property type="project" value="InterPro"/>
</dbReference>
<dbReference type="GO" id="GO:0008429">
    <property type="term" value="F:phosphatidylethanolamine binding"/>
    <property type="evidence" value="ECO:0007669"/>
    <property type="project" value="TreeGrafter"/>
</dbReference>
<dbReference type="InterPro" id="IPR051634">
    <property type="entry name" value="Extended_Synaptotagmin"/>
</dbReference>
<sequence length="887" mass="100051">YCTDVAIYWPVFGEAVNRHYSTIDPLKQYSPLHFLFYEDQPWSKGPKDNCYVGDVEIDVEVKKYFCKAGVKGAQLHGMMRVILEPLIGDVPIIGAITLFFIRRPMLDLNWTGLTNLLDIPGLDLISDTMIMDIISGFLVLPNRLAIPLTQDLHVAELRSPLPRGVVRIHLLEARSLSPKDFQMGGLLAGKSDPYAILRVGTQVFTSRTINENLNPVWNEMYEAIVHEVPGQELEVELFDKDPDKDDFLGRMKLDLGEVKKVQVLDKWFTLNSAKSGKIHLRLEWLALQSNASQLEQMINFNKTITSKANEPSSAILVVYLDRADDLPLKKSLKQPNPVVQISIQDVTQESRPVYNTNCPVWEQPFRFFLRNPNLLDLDIQVKDDDRQQTLGTLSVPLSRILCADHLTLDQWFQLDHSGLKSRIYMKLVMRILYLDPNTSVIAKTDTADLQEASFGTSVDRPARPSKTSLPENFATENVLRVYLLEAENLIAKDNFMGGMIKGKSDPYVVVRAGGKSVQTRVIKENLNPRWDQAFEILVTDVPGQDIEFQVFDKDIDKDDFLGRCKVPVKSVLKQKTIDEVLMVNSLSQPANSDEFSSALLSVYLESAYNLPMKKGVKPPTASAEITVRKSTYKTKVTSKSSSPVWDENFVFLVKNPSTEVLQINVQDEAGKSLGYLTMPLSDLLTAECVTVDGWFPLNSSEAEILMRAQMRILASPNVSPELNALTFKSADHPPRPPTPEKTEFNLDDPEPTAFNVGQLHVTVYYPAKEGKLLAVMHSCRNLNVGSKELPDPYLSVLLVPDKNRATKRKTSVKKRTANPEFNEKLEWEIPLEEATRRKLEISVKNNVSFMSREKELIGKVIIDLSQVDLSKGVNQWYELKNDRSSGV</sequence>
<evidence type="ECO:0000256" key="3">
    <source>
        <dbReference type="ARBA" id="ARBA00005867"/>
    </source>
</evidence>
<dbReference type="GO" id="GO:0005886">
    <property type="term" value="C:plasma membrane"/>
    <property type="evidence" value="ECO:0007669"/>
    <property type="project" value="UniProtKB-SubCell"/>
</dbReference>
<dbReference type="FunFam" id="2.60.40.150:FF:000124">
    <property type="entry name" value="extended synaptotagmin-1 isoform X1"/>
    <property type="match status" value="1"/>
</dbReference>
<keyword evidence="5" id="KW-1003">Cell membrane</keyword>
<dbReference type="InterPro" id="IPR000008">
    <property type="entry name" value="C2_dom"/>
</dbReference>
<evidence type="ECO:0000313" key="18">
    <source>
        <dbReference type="Proteomes" id="UP000228934"/>
    </source>
</evidence>
<dbReference type="CDD" id="cd04030">
    <property type="entry name" value="C2C_KIAA1228"/>
    <property type="match status" value="1"/>
</dbReference>
<feature type="domain" description="C2" evidence="16">
    <location>
        <begin position="755"/>
        <end position="877"/>
    </location>
</feature>
<dbReference type="SUPFAM" id="SSF49562">
    <property type="entry name" value="C2 domain (Calcium/lipid-binding domain, CaLB)"/>
    <property type="match status" value="5"/>
</dbReference>
<dbReference type="Gene3D" id="2.60.40.150">
    <property type="entry name" value="C2 domain"/>
    <property type="match status" value="5"/>
</dbReference>
<dbReference type="GO" id="GO:0031210">
    <property type="term" value="F:phosphatidylcholine binding"/>
    <property type="evidence" value="ECO:0007669"/>
    <property type="project" value="TreeGrafter"/>
</dbReference>
<keyword evidence="6" id="KW-0812">Transmembrane</keyword>
<dbReference type="FunFam" id="2.60.40.150:FF:000025">
    <property type="entry name" value="Extended synaptotagmin 2"/>
    <property type="match status" value="2"/>
</dbReference>
<dbReference type="CDD" id="cd04050">
    <property type="entry name" value="C2B_Synaptotagmin-like"/>
    <property type="match status" value="2"/>
</dbReference>
<dbReference type="GO" id="GO:0006869">
    <property type="term" value="P:lipid transport"/>
    <property type="evidence" value="ECO:0007669"/>
    <property type="project" value="UniProtKB-KW"/>
</dbReference>
<organism evidence="17 18">
    <name type="scientific">Aquarana catesbeiana</name>
    <name type="common">American bullfrog</name>
    <name type="synonym">Rana catesbeiana</name>
    <dbReference type="NCBI Taxonomy" id="8400"/>
    <lineage>
        <taxon>Eukaryota</taxon>
        <taxon>Metazoa</taxon>
        <taxon>Chordata</taxon>
        <taxon>Craniata</taxon>
        <taxon>Vertebrata</taxon>
        <taxon>Euteleostomi</taxon>
        <taxon>Amphibia</taxon>
        <taxon>Batrachia</taxon>
        <taxon>Anura</taxon>
        <taxon>Neobatrachia</taxon>
        <taxon>Ranoidea</taxon>
        <taxon>Ranidae</taxon>
        <taxon>Aquarana</taxon>
    </lineage>
</organism>
<dbReference type="GO" id="GO:0005789">
    <property type="term" value="C:endoplasmic reticulum membrane"/>
    <property type="evidence" value="ECO:0007669"/>
    <property type="project" value="UniProtKB-SubCell"/>
</dbReference>
<dbReference type="GO" id="GO:0005509">
    <property type="term" value="F:calcium ion binding"/>
    <property type="evidence" value="ECO:0007669"/>
    <property type="project" value="TreeGrafter"/>
</dbReference>
<dbReference type="GO" id="GO:0005544">
    <property type="term" value="F:calcium-dependent phospholipid binding"/>
    <property type="evidence" value="ECO:0007669"/>
    <property type="project" value="TreeGrafter"/>
</dbReference>